<gene>
    <name evidence="2" type="ORF">EOI86_14755</name>
</gene>
<keyword evidence="3" id="KW-1185">Reference proteome</keyword>
<feature type="transmembrane region" description="Helical" evidence="1">
    <location>
        <begin position="35"/>
        <end position="56"/>
    </location>
</feature>
<protein>
    <submittedName>
        <fullName evidence="2">Uncharacterized protein</fullName>
    </submittedName>
</protein>
<accession>A0A437QR07</accession>
<dbReference type="AlphaFoldDB" id="A0A437QR07"/>
<comment type="caution">
    <text evidence="2">The sequence shown here is derived from an EMBL/GenBank/DDBJ whole genome shotgun (WGS) entry which is preliminary data.</text>
</comment>
<dbReference type="Gene3D" id="3.30.1380.10">
    <property type="match status" value="1"/>
</dbReference>
<dbReference type="EMBL" id="SADE01000002">
    <property type="protein sequence ID" value="RVU36945.1"/>
    <property type="molecule type" value="Genomic_DNA"/>
</dbReference>
<evidence type="ECO:0000256" key="1">
    <source>
        <dbReference type="SAM" id="Phobius"/>
    </source>
</evidence>
<sequence>MKKVCVHSIAFVVLTMLTQLGGFAWLIALACKWRISVFIGAYILLSVMATFVAPHFSRVPLSCMSDSPLAVQSWFYCVMNRNYVHPDIRAALQDLATEIDNTYPGTKTLVLDANFPFLTGFPLLPHLSHDDGRKVDIAFYYRNAQGGYLSGRTRSPIGYFAFEQGPTNCPDRYLDLRWDLDLLQPVWPDWQIEPKRTRFALQTLASDPRIGKIFVEPHLLARLRLDGPKFRFQGCNAARHDDHIHFQL</sequence>
<dbReference type="OrthoDB" id="655954at2"/>
<name>A0A437QR07_9PROT</name>
<proteinExistence type="predicted"/>
<dbReference type="SUPFAM" id="SSF55166">
    <property type="entry name" value="Hedgehog/DD-peptidase"/>
    <property type="match status" value="1"/>
</dbReference>
<feature type="transmembrane region" description="Helical" evidence="1">
    <location>
        <begin position="6"/>
        <end position="28"/>
    </location>
</feature>
<dbReference type="Proteomes" id="UP000287447">
    <property type="component" value="Unassembled WGS sequence"/>
</dbReference>
<evidence type="ECO:0000313" key="2">
    <source>
        <dbReference type="EMBL" id="RVU36945.1"/>
    </source>
</evidence>
<keyword evidence="1" id="KW-0472">Membrane</keyword>
<organism evidence="2 3">
    <name type="scientific">Hwanghaeella grinnelliae</name>
    <dbReference type="NCBI Taxonomy" id="2500179"/>
    <lineage>
        <taxon>Bacteria</taxon>
        <taxon>Pseudomonadati</taxon>
        <taxon>Pseudomonadota</taxon>
        <taxon>Alphaproteobacteria</taxon>
        <taxon>Rhodospirillales</taxon>
        <taxon>Rhodospirillaceae</taxon>
        <taxon>Hwanghaeella</taxon>
    </lineage>
</organism>
<keyword evidence="1" id="KW-0812">Transmembrane</keyword>
<dbReference type="InterPro" id="IPR009045">
    <property type="entry name" value="Zn_M74/Hedgehog-like"/>
</dbReference>
<evidence type="ECO:0000313" key="3">
    <source>
        <dbReference type="Proteomes" id="UP000287447"/>
    </source>
</evidence>
<reference evidence="3" key="1">
    <citation type="submission" date="2019-01" db="EMBL/GenBank/DDBJ databases">
        <title>Gri0909 isolated from a small marine red alga.</title>
        <authorList>
            <person name="Kim J."/>
            <person name="Jeong S.E."/>
            <person name="Jeon C.O."/>
        </authorList>
    </citation>
    <scope>NUCLEOTIDE SEQUENCE [LARGE SCALE GENOMIC DNA]</scope>
    <source>
        <strain evidence="3">Gri0909</strain>
    </source>
</reference>
<keyword evidence="1" id="KW-1133">Transmembrane helix</keyword>
<dbReference type="PROSITE" id="PS51257">
    <property type="entry name" value="PROKAR_LIPOPROTEIN"/>
    <property type="match status" value="1"/>
</dbReference>